<proteinExistence type="predicted"/>
<name>A0A1X7BVX2_9RHOB</name>
<evidence type="ECO:0000256" key="1">
    <source>
        <dbReference type="SAM" id="MobiDB-lite"/>
    </source>
</evidence>
<gene>
    <name evidence="2" type="ORF">ROA7745_03671</name>
</gene>
<protein>
    <recommendedName>
        <fullName evidence="4">Transposase</fullName>
    </recommendedName>
</protein>
<accession>A0A1X7BVX2</accession>
<evidence type="ECO:0000313" key="3">
    <source>
        <dbReference type="Proteomes" id="UP000193224"/>
    </source>
</evidence>
<keyword evidence="3" id="KW-1185">Reference proteome</keyword>
<organism evidence="2 3">
    <name type="scientific">Roseovarius aestuarii</name>
    <dbReference type="NCBI Taxonomy" id="475083"/>
    <lineage>
        <taxon>Bacteria</taxon>
        <taxon>Pseudomonadati</taxon>
        <taxon>Pseudomonadota</taxon>
        <taxon>Alphaproteobacteria</taxon>
        <taxon>Rhodobacterales</taxon>
        <taxon>Roseobacteraceae</taxon>
        <taxon>Roseovarius</taxon>
    </lineage>
</organism>
<dbReference type="Proteomes" id="UP000193224">
    <property type="component" value="Unassembled WGS sequence"/>
</dbReference>
<reference evidence="2 3" key="1">
    <citation type="submission" date="2017-03" db="EMBL/GenBank/DDBJ databases">
        <authorList>
            <person name="Afonso C.L."/>
            <person name="Miller P.J."/>
            <person name="Scott M.A."/>
            <person name="Spackman E."/>
            <person name="Goraichik I."/>
            <person name="Dimitrov K.M."/>
            <person name="Suarez D.L."/>
            <person name="Swayne D.E."/>
        </authorList>
    </citation>
    <scope>NUCLEOTIDE SEQUENCE [LARGE SCALE GENOMIC DNA]</scope>
    <source>
        <strain evidence="2 3">CECT 7745</strain>
    </source>
</reference>
<evidence type="ECO:0000313" key="2">
    <source>
        <dbReference type="EMBL" id="SMC13811.1"/>
    </source>
</evidence>
<dbReference type="AlphaFoldDB" id="A0A1X7BVX2"/>
<sequence>MSKKSGTSKGAADKPVRGIKRKTHKHYSAEEKIKIVLAGLCGEDGIAALSHF</sequence>
<dbReference type="RefSeq" id="WP_176237740.1">
    <property type="nucleotide sequence ID" value="NZ_FWXB01000017.1"/>
</dbReference>
<dbReference type="EMBL" id="FWXB01000017">
    <property type="protein sequence ID" value="SMC13811.1"/>
    <property type="molecule type" value="Genomic_DNA"/>
</dbReference>
<feature type="region of interest" description="Disordered" evidence="1">
    <location>
        <begin position="1"/>
        <end position="25"/>
    </location>
</feature>
<evidence type="ECO:0008006" key="4">
    <source>
        <dbReference type="Google" id="ProtNLM"/>
    </source>
</evidence>